<protein>
    <submittedName>
        <fullName evidence="1">5639_t:CDS:1</fullName>
    </submittedName>
</protein>
<reference evidence="1" key="1">
    <citation type="submission" date="2021-06" db="EMBL/GenBank/DDBJ databases">
        <authorList>
            <person name="Kallberg Y."/>
            <person name="Tangrot J."/>
            <person name="Rosling A."/>
        </authorList>
    </citation>
    <scope>NUCLEOTIDE SEQUENCE</scope>
    <source>
        <strain evidence="1">MA461A</strain>
    </source>
</reference>
<name>A0ACA9QY76_9GLOM</name>
<sequence length="43" mass="4524">VGIKHFGLVNSTTLNELSTITPTTSPSFSKHITPLNNLTTSGP</sequence>
<dbReference type="Proteomes" id="UP000789920">
    <property type="component" value="Unassembled WGS sequence"/>
</dbReference>
<evidence type="ECO:0000313" key="2">
    <source>
        <dbReference type="Proteomes" id="UP000789920"/>
    </source>
</evidence>
<feature type="non-terminal residue" evidence="1">
    <location>
        <position position="1"/>
    </location>
</feature>
<evidence type="ECO:0000313" key="1">
    <source>
        <dbReference type="EMBL" id="CAG8769205.1"/>
    </source>
</evidence>
<comment type="caution">
    <text evidence="1">The sequence shown here is derived from an EMBL/GenBank/DDBJ whole genome shotgun (WGS) entry which is preliminary data.</text>
</comment>
<gene>
    <name evidence="1" type="ORF">RPERSI_LOCUS16193</name>
</gene>
<accession>A0ACA9QY76</accession>
<feature type="non-terminal residue" evidence="1">
    <location>
        <position position="43"/>
    </location>
</feature>
<keyword evidence="2" id="KW-1185">Reference proteome</keyword>
<dbReference type="EMBL" id="CAJVQC010039718">
    <property type="protein sequence ID" value="CAG8769205.1"/>
    <property type="molecule type" value="Genomic_DNA"/>
</dbReference>
<proteinExistence type="predicted"/>
<organism evidence="1 2">
    <name type="scientific">Racocetra persica</name>
    <dbReference type="NCBI Taxonomy" id="160502"/>
    <lineage>
        <taxon>Eukaryota</taxon>
        <taxon>Fungi</taxon>
        <taxon>Fungi incertae sedis</taxon>
        <taxon>Mucoromycota</taxon>
        <taxon>Glomeromycotina</taxon>
        <taxon>Glomeromycetes</taxon>
        <taxon>Diversisporales</taxon>
        <taxon>Gigasporaceae</taxon>
        <taxon>Racocetra</taxon>
    </lineage>
</organism>